<accession>A0A7W8QPK6</accession>
<protein>
    <submittedName>
        <fullName evidence="3">Uncharacterized protein</fullName>
    </submittedName>
</protein>
<organism evidence="3 4">
    <name type="scientific">Nocardiopsis composta</name>
    <dbReference type="NCBI Taxonomy" id="157465"/>
    <lineage>
        <taxon>Bacteria</taxon>
        <taxon>Bacillati</taxon>
        <taxon>Actinomycetota</taxon>
        <taxon>Actinomycetes</taxon>
        <taxon>Streptosporangiales</taxon>
        <taxon>Nocardiopsidaceae</taxon>
        <taxon>Nocardiopsis</taxon>
    </lineage>
</organism>
<comment type="caution">
    <text evidence="3">The sequence shown here is derived from an EMBL/GenBank/DDBJ whole genome shotgun (WGS) entry which is preliminary data.</text>
</comment>
<feature type="transmembrane region" description="Helical" evidence="2">
    <location>
        <begin position="30"/>
        <end position="55"/>
    </location>
</feature>
<dbReference type="EMBL" id="JACHDB010000001">
    <property type="protein sequence ID" value="MBB5433515.1"/>
    <property type="molecule type" value="Genomic_DNA"/>
</dbReference>
<evidence type="ECO:0000256" key="2">
    <source>
        <dbReference type="SAM" id="Phobius"/>
    </source>
</evidence>
<evidence type="ECO:0000256" key="1">
    <source>
        <dbReference type="SAM" id="MobiDB-lite"/>
    </source>
</evidence>
<gene>
    <name evidence="3" type="ORF">HDA36_003599</name>
</gene>
<proteinExistence type="predicted"/>
<feature type="transmembrane region" description="Helical" evidence="2">
    <location>
        <begin position="168"/>
        <end position="188"/>
    </location>
</feature>
<dbReference type="RefSeq" id="WP_221331603.1">
    <property type="nucleotide sequence ID" value="NZ_BAAAJD010000130.1"/>
</dbReference>
<evidence type="ECO:0000313" key="4">
    <source>
        <dbReference type="Proteomes" id="UP000572635"/>
    </source>
</evidence>
<dbReference type="NCBIfam" id="NF033634">
    <property type="entry name" value="SLATT_1"/>
    <property type="match status" value="1"/>
</dbReference>
<evidence type="ECO:0000313" key="3">
    <source>
        <dbReference type="EMBL" id="MBB5433515.1"/>
    </source>
</evidence>
<keyword evidence="2" id="KW-0812">Transmembrane</keyword>
<feature type="region of interest" description="Disordered" evidence="1">
    <location>
        <begin position="268"/>
        <end position="287"/>
    </location>
</feature>
<sequence>MAEARDELLKANSNLLFIKTYISMARRKRLLGLFLVAFSGIATILFTIDLLVFQWQGVPPYLKYFLEAVVVACGIGGIYLLSTPGILFDNFPSELKDVMKLKDLDHPRRTEAQLELELQHLRENKRVNTDNLGLGVNERRAAYKEEALVYIEELRIESSFYRRVSHTFQVLVIAGSSLSTLGAGTSYFVNQFSVGVAVASFVVAVSSGVTGYFKFKERSFYSQQTADTIEHEVEAFELGIGRYSGLSENTNQALEVFAQEIHRLRQDQKMREQNLDQPSTKGEEGGN</sequence>
<keyword evidence="2" id="KW-0472">Membrane</keyword>
<keyword evidence="4" id="KW-1185">Reference proteome</keyword>
<feature type="transmembrane region" description="Helical" evidence="2">
    <location>
        <begin position="61"/>
        <end position="81"/>
    </location>
</feature>
<dbReference type="Proteomes" id="UP000572635">
    <property type="component" value="Unassembled WGS sequence"/>
</dbReference>
<keyword evidence="2" id="KW-1133">Transmembrane helix</keyword>
<feature type="transmembrane region" description="Helical" evidence="2">
    <location>
        <begin position="194"/>
        <end position="213"/>
    </location>
</feature>
<dbReference type="AlphaFoldDB" id="A0A7W8QPK6"/>
<reference evidence="3 4" key="1">
    <citation type="submission" date="2020-08" db="EMBL/GenBank/DDBJ databases">
        <title>Sequencing the genomes of 1000 actinobacteria strains.</title>
        <authorList>
            <person name="Klenk H.-P."/>
        </authorList>
    </citation>
    <scope>NUCLEOTIDE SEQUENCE [LARGE SCALE GENOMIC DNA]</scope>
    <source>
        <strain evidence="3 4">DSM 44551</strain>
    </source>
</reference>
<name>A0A7W8QPK6_9ACTN</name>